<evidence type="ECO:0000313" key="9">
    <source>
        <dbReference type="Proteomes" id="UP000548476"/>
    </source>
</evidence>
<keyword evidence="5 6" id="KW-0460">Magnesium</keyword>
<proteinExistence type="inferred from homology"/>
<comment type="similarity">
    <text evidence="6">Belongs to the PINc/VapC protein family.</text>
</comment>
<keyword evidence="2 6" id="KW-0540">Nuclease</keyword>
<keyword evidence="3 6" id="KW-0479">Metal-binding</keyword>
<evidence type="ECO:0000256" key="2">
    <source>
        <dbReference type="ARBA" id="ARBA00022722"/>
    </source>
</evidence>
<dbReference type="HAMAP" id="MF_00265">
    <property type="entry name" value="VapC_Nob1"/>
    <property type="match status" value="1"/>
</dbReference>
<dbReference type="GO" id="GO:0090729">
    <property type="term" value="F:toxin activity"/>
    <property type="evidence" value="ECO:0007669"/>
    <property type="project" value="UniProtKB-KW"/>
</dbReference>
<reference evidence="8 9" key="1">
    <citation type="submission" date="2020-08" db="EMBL/GenBank/DDBJ databases">
        <title>Genomic Encyclopedia of Type Strains, Phase IV (KMG-IV): sequencing the most valuable type-strain genomes for metagenomic binning, comparative biology and taxonomic classification.</title>
        <authorList>
            <person name="Goeker M."/>
        </authorList>
    </citation>
    <scope>NUCLEOTIDE SEQUENCE [LARGE SCALE GENOMIC DNA]</scope>
    <source>
        <strain evidence="8 9">YIM 65646</strain>
    </source>
</reference>
<keyword evidence="9" id="KW-1185">Reference proteome</keyword>
<dbReference type="InterPro" id="IPR002716">
    <property type="entry name" value="PIN_dom"/>
</dbReference>
<name>A0A841FSG2_9ACTN</name>
<dbReference type="PANTHER" id="PTHR35901">
    <property type="entry name" value="RIBONUCLEASE VAPC3"/>
    <property type="match status" value="1"/>
</dbReference>
<dbReference type="GO" id="GO:0004540">
    <property type="term" value="F:RNA nuclease activity"/>
    <property type="evidence" value="ECO:0007669"/>
    <property type="project" value="InterPro"/>
</dbReference>
<dbReference type="Pfam" id="PF01850">
    <property type="entry name" value="PIN"/>
    <property type="match status" value="1"/>
</dbReference>
<dbReference type="InterPro" id="IPR022907">
    <property type="entry name" value="VapC_family"/>
</dbReference>
<sequence>MSQTIVVDNSVIVYALTESAGTELLRRRLSAPRQMHAPALIDFEFLSAMRGMLVGRKITEVVADQALRDFFDLPITRHPGAETFKRAWELRHNYNPYDASYVALAESLGSTLLTSDRKLEGSHSARVEVIAI</sequence>
<gene>
    <name evidence="6" type="primary">vapC</name>
    <name evidence="8" type="ORF">HNR73_007096</name>
</gene>
<dbReference type="InterPro" id="IPR044153">
    <property type="entry name" value="PIN_Pae0151-like"/>
</dbReference>
<dbReference type="Gene3D" id="3.40.50.1010">
    <property type="entry name" value="5'-nuclease"/>
    <property type="match status" value="1"/>
</dbReference>
<dbReference type="RefSeq" id="WP_203686352.1">
    <property type="nucleotide sequence ID" value="NZ_BONT01000050.1"/>
</dbReference>
<comment type="function">
    <text evidence="6">Toxic component of a toxin-antitoxin (TA) system. An RNase.</text>
</comment>
<dbReference type="CDD" id="cd09873">
    <property type="entry name" value="PIN_Pae0151-like"/>
    <property type="match status" value="1"/>
</dbReference>
<accession>A0A841FSG2</accession>
<feature type="binding site" evidence="6">
    <location>
        <position position="8"/>
    </location>
    <ligand>
        <name>Mg(2+)</name>
        <dbReference type="ChEBI" id="CHEBI:18420"/>
    </ligand>
</feature>
<comment type="caution">
    <text evidence="8">The sequence shown here is derived from an EMBL/GenBank/DDBJ whole genome shotgun (WGS) entry which is preliminary data.</text>
</comment>
<evidence type="ECO:0000256" key="5">
    <source>
        <dbReference type="ARBA" id="ARBA00022842"/>
    </source>
</evidence>
<dbReference type="InterPro" id="IPR029060">
    <property type="entry name" value="PIN-like_dom_sf"/>
</dbReference>
<evidence type="ECO:0000256" key="4">
    <source>
        <dbReference type="ARBA" id="ARBA00022801"/>
    </source>
</evidence>
<evidence type="ECO:0000256" key="3">
    <source>
        <dbReference type="ARBA" id="ARBA00022723"/>
    </source>
</evidence>
<keyword evidence="1 6" id="KW-1277">Toxin-antitoxin system</keyword>
<dbReference type="GO" id="GO:0016787">
    <property type="term" value="F:hydrolase activity"/>
    <property type="evidence" value="ECO:0007669"/>
    <property type="project" value="UniProtKB-KW"/>
</dbReference>
<dbReference type="SUPFAM" id="SSF88723">
    <property type="entry name" value="PIN domain-like"/>
    <property type="match status" value="1"/>
</dbReference>
<dbReference type="GO" id="GO:0000287">
    <property type="term" value="F:magnesium ion binding"/>
    <property type="evidence" value="ECO:0007669"/>
    <property type="project" value="UniProtKB-UniRule"/>
</dbReference>
<evidence type="ECO:0000256" key="6">
    <source>
        <dbReference type="HAMAP-Rule" id="MF_00265"/>
    </source>
</evidence>
<protein>
    <recommendedName>
        <fullName evidence="6">Ribonuclease VapC</fullName>
        <shortName evidence="6">RNase VapC</shortName>
        <ecNumber evidence="6">3.1.-.-</ecNumber>
    </recommendedName>
    <alternativeName>
        <fullName evidence="6">Toxin VapC</fullName>
    </alternativeName>
</protein>
<evidence type="ECO:0000313" key="8">
    <source>
        <dbReference type="EMBL" id="MBB6039205.1"/>
    </source>
</evidence>
<keyword evidence="4 6" id="KW-0378">Hydrolase</keyword>
<dbReference type="InterPro" id="IPR051619">
    <property type="entry name" value="TypeII_TA_RNase_PINc/VapC"/>
</dbReference>
<comment type="cofactor">
    <cofactor evidence="6">
        <name>Mg(2+)</name>
        <dbReference type="ChEBI" id="CHEBI:18420"/>
    </cofactor>
</comment>
<dbReference type="Proteomes" id="UP000548476">
    <property type="component" value="Unassembled WGS sequence"/>
</dbReference>
<evidence type="ECO:0000256" key="1">
    <source>
        <dbReference type="ARBA" id="ARBA00022649"/>
    </source>
</evidence>
<feature type="binding site" evidence="6">
    <location>
        <position position="98"/>
    </location>
    <ligand>
        <name>Mg(2+)</name>
        <dbReference type="ChEBI" id="CHEBI:18420"/>
    </ligand>
</feature>
<organism evidence="8 9">
    <name type="scientific">Phytomonospora endophytica</name>
    <dbReference type="NCBI Taxonomy" id="714109"/>
    <lineage>
        <taxon>Bacteria</taxon>
        <taxon>Bacillati</taxon>
        <taxon>Actinomycetota</taxon>
        <taxon>Actinomycetes</taxon>
        <taxon>Micromonosporales</taxon>
        <taxon>Micromonosporaceae</taxon>
        <taxon>Phytomonospora</taxon>
    </lineage>
</organism>
<dbReference type="AlphaFoldDB" id="A0A841FSG2"/>
<dbReference type="EC" id="3.1.-.-" evidence="6"/>
<keyword evidence="6" id="KW-0800">Toxin</keyword>
<evidence type="ECO:0000259" key="7">
    <source>
        <dbReference type="Pfam" id="PF01850"/>
    </source>
</evidence>
<dbReference type="PANTHER" id="PTHR35901:SF1">
    <property type="entry name" value="EXONUCLEASE VAPC9"/>
    <property type="match status" value="1"/>
</dbReference>
<feature type="domain" description="PIN" evidence="7">
    <location>
        <begin position="5"/>
        <end position="119"/>
    </location>
</feature>
<dbReference type="EMBL" id="JACHGT010000020">
    <property type="protein sequence ID" value="MBB6039205.1"/>
    <property type="molecule type" value="Genomic_DNA"/>
</dbReference>